<dbReference type="AlphaFoldDB" id="A0A6A5ZMZ8"/>
<protein>
    <submittedName>
        <fullName evidence="2">Uncharacterized protein</fullName>
    </submittedName>
</protein>
<feature type="compositionally biased region" description="Basic and acidic residues" evidence="1">
    <location>
        <begin position="133"/>
        <end position="151"/>
    </location>
</feature>
<keyword evidence="3" id="KW-1185">Reference proteome</keyword>
<reference evidence="2" key="1">
    <citation type="journal article" date="2020" name="Stud. Mycol.">
        <title>101 Dothideomycetes genomes: a test case for predicting lifestyles and emergence of pathogens.</title>
        <authorList>
            <person name="Haridas S."/>
            <person name="Albert R."/>
            <person name="Binder M."/>
            <person name="Bloem J."/>
            <person name="Labutti K."/>
            <person name="Salamov A."/>
            <person name="Andreopoulos B."/>
            <person name="Baker S."/>
            <person name="Barry K."/>
            <person name="Bills G."/>
            <person name="Bluhm B."/>
            <person name="Cannon C."/>
            <person name="Castanera R."/>
            <person name="Culley D."/>
            <person name="Daum C."/>
            <person name="Ezra D."/>
            <person name="Gonzalez J."/>
            <person name="Henrissat B."/>
            <person name="Kuo A."/>
            <person name="Liang C."/>
            <person name="Lipzen A."/>
            <person name="Lutzoni F."/>
            <person name="Magnuson J."/>
            <person name="Mondo S."/>
            <person name="Nolan M."/>
            <person name="Ohm R."/>
            <person name="Pangilinan J."/>
            <person name="Park H.-J."/>
            <person name="Ramirez L."/>
            <person name="Alfaro M."/>
            <person name="Sun H."/>
            <person name="Tritt A."/>
            <person name="Yoshinaga Y."/>
            <person name="Zwiers L.-H."/>
            <person name="Turgeon B."/>
            <person name="Goodwin S."/>
            <person name="Spatafora J."/>
            <person name="Crous P."/>
            <person name="Grigoriev I."/>
        </authorList>
    </citation>
    <scope>NUCLEOTIDE SEQUENCE</scope>
    <source>
        <strain evidence="2">CBS 627.86</strain>
    </source>
</reference>
<evidence type="ECO:0000313" key="3">
    <source>
        <dbReference type="Proteomes" id="UP000799770"/>
    </source>
</evidence>
<sequence length="257" mass="28611">MVSTRSKAAQTKLEDFTTQDGVLKGKTKKATTKTPVKSASKPEAKKRKSNTEEIEEAPTNKRSKKLSATPKPSEDVTESNVIIINRAPVLQLWSASVAHFVYPELSWDTCLSAGSAISTICAVAKGRSIGTVPDKDESDDKQKRREETKREQENLDFIEVMHFKLKLKDGLALVGSEKKGKPSGEDALKKKFGEQQYQQARTAFGEALQSWKDDEDELNKKAFGMYEQFRPTVSQGQKGWGRKGELKLATIKTTVEK</sequence>
<name>A0A6A5ZMZ8_9PLEO</name>
<feature type="region of interest" description="Disordered" evidence="1">
    <location>
        <begin position="129"/>
        <end position="151"/>
    </location>
</feature>
<dbReference type="EMBL" id="ML977315">
    <property type="protein sequence ID" value="KAF2119591.1"/>
    <property type="molecule type" value="Genomic_DNA"/>
</dbReference>
<dbReference type="Proteomes" id="UP000799770">
    <property type="component" value="Unassembled WGS sequence"/>
</dbReference>
<dbReference type="OrthoDB" id="514070at2759"/>
<feature type="compositionally biased region" description="Low complexity" evidence="1">
    <location>
        <begin position="32"/>
        <end position="41"/>
    </location>
</feature>
<feature type="region of interest" description="Disordered" evidence="1">
    <location>
        <begin position="1"/>
        <end position="76"/>
    </location>
</feature>
<organism evidence="2 3">
    <name type="scientific">Lophiotrema nucula</name>
    <dbReference type="NCBI Taxonomy" id="690887"/>
    <lineage>
        <taxon>Eukaryota</taxon>
        <taxon>Fungi</taxon>
        <taxon>Dikarya</taxon>
        <taxon>Ascomycota</taxon>
        <taxon>Pezizomycotina</taxon>
        <taxon>Dothideomycetes</taxon>
        <taxon>Pleosporomycetidae</taxon>
        <taxon>Pleosporales</taxon>
        <taxon>Lophiotremataceae</taxon>
        <taxon>Lophiotrema</taxon>
    </lineage>
</organism>
<evidence type="ECO:0000256" key="1">
    <source>
        <dbReference type="SAM" id="MobiDB-lite"/>
    </source>
</evidence>
<proteinExistence type="predicted"/>
<gene>
    <name evidence="2" type="ORF">BDV96DRAFT_596295</name>
</gene>
<accession>A0A6A5ZMZ8</accession>
<evidence type="ECO:0000313" key="2">
    <source>
        <dbReference type="EMBL" id="KAF2119591.1"/>
    </source>
</evidence>